<accession>A0A147DQE3</accession>
<dbReference type="Proteomes" id="UP000072763">
    <property type="component" value="Unassembled WGS sequence"/>
</dbReference>
<feature type="region of interest" description="Disordered" evidence="1">
    <location>
        <begin position="74"/>
        <end position="117"/>
    </location>
</feature>
<evidence type="ECO:0000313" key="3">
    <source>
        <dbReference type="Proteomes" id="UP000072763"/>
    </source>
</evidence>
<reference evidence="2 3" key="1">
    <citation type="journal article" date="2016" name="Front. Microbiol.">
        <title>Genomic Resource of Rice Seed Associated Bacteria.</title>
        <authorList>
            <person name="Midha S."/>
            <person name="Bansal K."/>
            <person name="Sharma S."/>
            <person name="Kumar N."/>
            <person name="Patil P.P."/>
            <person name="Chaudhry V."/>
            <person name="Patil P.B."/>
        </authorList>
    </citation>
    <scope>NUCLEOTIDE SEQUENCE [LARGE SCALE GENOMIC DNA]</scope>
    <source>
        <strain evidence="2 3">NS359</strain>
    </source>
</reference>
<name>A0A147DQE3_9MICO</name>
<dbReference type="AlphaFoldDB" id="A0A147DQE3"/>
<comment type="caution">
    <text evidence="2">The sequence shown here is derived from an EMBL/GenBank/DDBJ whole genome shotgun (WGS) entry which is preliminary data.</text>
</comment>
<protein>
    <submittedName>
        <fullName evidence="2">Uncharacterized protein</fullName>
    </submittedName>
</protein>
<feature type="compositionally biased region" description="Basic residues" evidence="1">
    <location>
        <begin position="93"/>
        <end position="117"/>
    </location>
</feature>
<evidence type="ECO:0000313" key="2">
    <source>
        <dbReference type="EMBL" id="KTR51737.1"/>
    </source>
</evidence>
<dbReference type="EMBL" id="LDRC01000046">
    <property type="protein sequence ID" value="KTR51737.1"/>
    <property type="molecule type" value="Genomic_DNA"/>
</dbReference>
<gene>
    <name evidence="2" type="ORF">NS359_09000</name>
</gene>
<evidence type="ECO:0000256" key="1">
    <source>
        <dbReference type="SAM" id="MobiDB-lite"/>
    </source>
</evidence>
<sequence length="117" mass="12067">MRVVSVAIVVEGSWWEGDPEGGAAGYTEDWDVLEPGRGAAAHWGAMAGAARMAAVDEGAVRGVEDAARGLPAAAVGAEPAHTSLPAADGRPVAGRHRASRPSRGRSRIVTHRRGPVR</sequence>
<proteinExistence type="predicted"/>
<dbReference type="PATRIC" id="fig|465820.4.peg.1967"/>
<organism evidence="2 3">
    <name type="scientific">Curtobacterium oceanosedimentum</name>
    <dbReference type="NCBI Taxonomy" id="465820"/>
    <lineage>
        <taxon>Bacteria</taxon>
        <taxon>Bacillati</taxon>
        <taxon>Actinomycetota</taxon>
        <taxon>Actinomycetes</taxon>
        <taxon>Micrococcales</taxon>
        <taxon>Microbacteriaceae</taxon>
        <taxon>Curtobacterium</taxon>
    </lineage>
</organism>